<keyword evidence="4 7" id="KW-0812">Transmembrane</keyword>
<feature type="transmembrane region" description="Helical" evidence="7">
    <location>
        <begin position="147"/>
        <end position="168"/>
    </location>
</feature>
<dbReference type="OrthoDB" id="21094at2"/>
<accession>A0A845ARX6</accession>
<dbReference type="AlphaFoldDB" id="A0A845ARX6"/>
<comment type="caution">
    <text evidence="8">The sequence shown here is derived from an EMBL/GenBank/DDBJ whole genome shotgun (WGS) entry which is preliminary data.</text>
</comment>
<evidence type="ECO:0000256" key="3">
    <source>
        <dbReference type="ARBA" id="ARBA00022475"/>
    </source>
</evidence>
<name>A0A845ARX6_9SPHN</name>
<sequence length="213" mass="22635">MDYSELAKAFGAFFAIMNPFINLPIFLSLTEGFSVAEQRMLAVKIAIFSALMCVIILFAGQEIIGFFGISIDEFRVAGGAVLAGIAWSMLHGGGMTSHHGSASEQAQVSDVAGLAFYPITFPMIVGPGTIATLIIYSGHTQSMEGMFWLMGIVGTIIVLLFVVLFFAAQIGKIMSQTLRTITTRLMGMILLAIAVDMIIAGLTKLLPGLAGGM</sequence>
<gene>
    <name evidence="8" type="ORF">GRI58_12510</name>
</gene>
<dbReference type="InterPro" id="IPR002771">
    <property type="entry name" value="Multi_antbiot-R_MarC"/>
</dbReference>
<evidence type="ECO:0000256" key="4">
    <source>
        <dbReference type="ARBA" id="ARBA00022692"/>
    </source>
</evidence>
<evidence type="ECO:0000256" key="5">
    <source>
        <dbReference type="ARBA" id="ARBA00022989"/>
    </source>
</evidence>
<keyword evidence="3" id="KW-1003">Cell membrane</keyword>
<protein>
    <recommendedName>
        <fullName evidence="7">UPF0056 membrane protein</fullName>
    </recommendedName>
</protein>
<feature type="transmembrane region" description="Helical" evidence="7">
    <location>
        <begin position="66"/>
        <end position="90"/>
    </location>
</feature>
<feature type="transmembrane region" description="Helical" evidence="7">
    <location>
        <begin position="41"/>
        <end position="60"/>
    </location>
</feature>
<dbReference type="RefSeq" id="WP_160753941.1">
    <property type="nucleotide sequence ID" value="NZ_WTYA01000010.1"/>
</dbReference>
<dbReference type="PANTHER" id="PTHR33508">
    <property type="entry name" value="UPF0056 MEMBRANE PROTEIN YHCE"/>
    <property type="match status" value="1"/>
</dbReference>
<proteinExistence type="inferred from homology"/>
<dbReference type="Proteomes" id="UP000439780">
    <property type="component" value="Unassembled WGS sequence"/>
</dbReference>
<evidence type="ECO:0000313" key="9">
    <source>
        <dbReference type="Proteomes" id="UP000439780"/>
    </source>
</evidence>
<reference evidence="8 9" key="1">
    <citation type="submission" date="2019-12" db="EMBL/GenBank/DDBJ databases">
        <title>Genomic-based taxomic classification of the family Erythrobacteraceae.</title>
        <authorList>
            <person name="Xu L."/>
        </authorList>
    </citation>
    <scope>NUCLEOTIDE SEQUENCE [LARGE SCALE GENOMIC DNA]</scope>
    <source>
        <strain evidence="8 9">KEMB 9005-328</strain>
    </source>
</reference>
<dbReference type="GO" id="GO:0005886">
    <property type="term" value="C:plasma membrane"/>
    <property type="evidence" value="ECO:0007669"/>
    <property type="project" value="UniProtKB-SubCell"/>
</dbReference>
<evidence type="ECO:0000313" key="8">
    <source>
        <dbReference type="EMBL" id="MXP29638.1"/>
    </source>
</evidence>
<evidence type="ECO:0000256" key="1">
    <source>
        <dbReference type="ARBA" id="ARBA00004651"/>
    </source>
</evidence>
<evidence type="ECO:0000256" key="7">
    <source>
        <dbReference type="RuleBase" id="RU362048"/>
    </source>
</evidence>
<comment type="subcellular location">
    <subcellularLocation>
        <location evidence="1 7">Cell membrane</location>
        <topology evidence="1 7">Multi-pass membrane protein</topology>
    </subcellularLocation>
</comment>
<evidence type="ECO:0000256" key="2">
    <source>
        <dbReference type="ARBA" id="ARBA00009784"/>
    </source>
</evidence>
<dbReference type="Pfam" id="PF01914">
    <property type="entry name" value="MarC"/>
    <property type="match status" value="1"/>
</dbReference>
<keyword evidence="9" id="KW-1185">Reference proteome</keyword>
<organism evidence="8 9">
    <name type="scientific">Qipengyuania algicida</name>
    <dbReference type="NCBI Taxonomy" id="1836209"/>
    <lineage>
        <taxon>Bacteria</taxon>
        <taxon>Pseudomonadati</taxon>
        <taxon>Pseudomonadota</taxon>
        <taxon>Alphaproteobacteria</taxon>
        <taxon>Sphingomonadales</taxon>
        <taxon>Erythrobacteraceae</taxon>
        <taxon>Qipengyuania</taxon>
    </lineage>
</organism>
<dbReference type="PANTHER" id="PTHR33508:SF1">
    <property type="entry name" value="UPF0056 MEMBRANE PROTEIN YHCE"/>
    <property type="match status" value="1"/>
</dbReference>
<feature type="transmembrane region" description="Helical" evidence="7">
    <location>
        <begin position="6"/>
        <end position="29"/>
    </location>
</feature>
<feature type="transmembrane region" description="Helical" evidence="7">
    <location>
        <begin position="111"/>
        <end position="135"/>
    </location>
</feature>
<keyword evidence="6 7" id="KW-0472">Membrane</keyword>
<comment type="similarity">
    <text evidence="2 7">Belongs to the UPF0056 (MarC) family.</text>
</comment>
<feature type="transmembrane region" description="Helical" evidence="7">
    <location>
        <begin position="189"/>
        <end position="210"/>
    </location>
</feature>
<dbReference type="NCBIfam" id="TIGR00427">
    <property type="entry name" value="NAAT family transporter"/>
    <property type="match status" value="1"/>
</dbReference>
<keyword evidence="5 7" id="KW-1133">Transmembrane helix</keyword>
<dbReference type="EMBL" id="WTYA01000010">
    <property type="protein sequence ID" value="MXP29638.1"/>
    <property type="molecule type" value="Genomic_DNA"/>
</dbReference>
<evidence type="ECO:0000256" key="6">
    <source>
        <dbReference type="ARBA" id="ARBA00023136"/>
    </source>
</evidence>